<proteinExistence type="predicted"/>
<dbReference type="AlphaFoldDB" id="A0A6G0VWG7"/>
<comment type="caution">
    <text evidence="1">The sequence shown here is derived from an EMBL/GenBank/DDBJ whole genome shotgun (WGS) entry which is preliminary data.</text>
</comment>
<accession>A0A6G0VWG7</accession>
<dbReference type="Proteomes" id="UP000478052">
    <property type="component" value="Unassembled WGS sequence"/>
</dbReference>
<organism evidence="1 2">
    <name type="scientific">Aphis craccivora</name>
    <name type="common">Cowpea aphid</name>
    <dbReference type="NCBI Taxonomy" id="307492"/>
    <lineage>
        <taxon>Eukaryota</taxon>
        <taxon>Metazoa</taxon>
        <taxon>Ecdysozoa</taxon>
        <taxon>Arthropoda</taxon>
        <taxon>Hexapoda</taxon>
        <taxon>Insecta</taxon>
        <taxon>Pterygota</taxon>
        <taxon>Neoptera</taxon>
        <taxon>Paraneoptera</taxon>
        <taxon>Hemiptera</taxon>
        <taxon>Sternorrhyncha</taxon>
        <taxon>Aphidomorpha</taxon>
        <taxon>Aphidoidea</taxon>
        <taxon>Aphididae</taxon>
        <taxon>Aphidini</taxon>
        <taxon>Aphis</taxon>
        <taxon>Aphis</taxon>
    </lineage>
</organism>
<name>A0A6G0VWG7_APHCR</name>
<evidence type="ECO:0000313" key="2">
    <source>
        <dbReference type="Proteomes" id="UP000478052"/>
    </source>
</evidence>
<gene>
    <name evidence="1" type="ORF">FWK35_00031979</name>
</gene>
<keyword evidence="2" id="KW-1185">Reference proteome</keyword>
<dbReference type="OrthoDB" id="7872928at2759"/>
<dbReference type="EMBL" id="VUJU01011940">
    <property type="protein sequence ID" value="KAF0709322.1"/>
    <property type="molecule type" value="Genomic_DNA"/>
</dbReference>
<sequence length="68" mass="7989">MHVQNTFLKYANRKRAANFNFIYKLLNGQIDSPHLLSLIPLNVPPRFTLQHTTFNLPISFTNYEPLCR</sequence>
<feature type="non-terminal residue" evidence="1">
    <location>
        <position position="68"/>
    </location>
</feature>
<reference evidence="1 2" key="1">
    <citation type="submission" date="2019-08" db="EMBL/GenBank/DDBJ databases">
        <title>Whole genome of Aphis craccivora.</title>
        <authorList>
            <person name="Voronova N.V."/>
            <person name="Shulinski R.S."/>
            <person name="Bandarenka Y.V."/>
            <person name="Zhorov D.G."/>
            <person name="Warner D."/>
        </authorList>
    </citation>
    <scope>NUCLEOTIDE SEQUENCE [LARGE SCALE GENOMIC DNA]</scope>
    <source>
        <strain evidence="1">180601</strain>
        <tissue evidence="1">Whole Body</tissue>
    </source>
</reference>
<evidence type="ECO:0000313" key="1">
    <source>
        <dbReference type="EMBL" id="KAF0709322.1"/>
    </source>
</evidence>
<protein>
    <submittedName>
        <fullName evidence="1">Uncharacterized protein</fullName>
    </submittedName>
</protein>